<sequence length="332" mass="37835">MKWASRGNSATIPRINPGIPSNPLNLGVNRMVLLVDRWMLSSRRDRFGKDFPNIREQTSRVSFVFTNSEPLYDFAVPTLHKVIPVPGLGARDPQPLDEHWSGVLAKRRKAVIISFGTIAKMQVMQPAFKKSFAQMFSSFPHITFIFKYDDLEDDYATQELATLDNVVLTKWMPQNDLLNDPRVVLFITHCGMGSVQELTMRGKPGLFIPLFGDQMRNSLMLEYAGNGVHLPKENVGVPEKFTAAVKEALEEEKYKRRALDIKDMLDGKPYSSKELLLKHVQFVGTFGETAVMRPRSHDMCWVEYHNADVWLFIVSSIFLITLLLIYLLISLV</sequence>
<gene>
    <name evidence="12" type="ORF">PMAYCL1PPCAC_12918</name>
</gene>
<comment type="similarity">
    <text evidence="2">Belongs to the UDP-glycosyltransferase family.</text>
</comment>
<dbReference type="FunFam" id="3.40.50.2000:FF:000038">
    <property type="entry name" value="UDP-GlucuronosylTransferase"/>
    <property type="match status" value="1"/>
</dbReference>
<dbReference type="SUPFAM" id="SSF53756">
    <property type="entry name" value="UDP-Glycosyltransferase/glycogen phosphorylase"/>
    <property type="match status" value="1"/>
</dbReference>
<feature type="non-terminal residue" evidence="12">
    <location>
        <position position="332"/>
    </location>
</feature>
<organism evidence="12 13">
    <name type="scientific">Pristionchus mayeri</name>
    <dbReference type="NCBI Taxonomy" id="1317129"/>
    <lineage>
        <taxon>Eukaryota</taxon>
        <taxon>Metazoa</taxon>
        <taxon>Ecdysozoa</taxon>
        <taxon>Nematoda</taxon>
        <taxon>Chromadorea</taxon>
        <taxon>Rhabditida</taxon>
        <taxon>Rhabditina</taxon>
        <taxon>Diplogasteromorpha</taxon>
        <taxon>Diplogasteroidea</taxon>
        <taxon>Neodiplogasteridae</taxon>
        <taxon>Pristionchus</taxon>
    </lineage>
</organism>
<dbReference type="EMBL" id="BTRK01000003">
    <property type="protein sequence ID" value="GMR42723.1"/>
    <property type="molecule type" value="Genomic_DNA"/>
</dbReference>
<evidence type="ECO:0000256" key="6">
    <source>
        <dbReference type="ARBA" id="ARBA00022692"/>
    </source>
</evidence>
<evidence type="ECO:0000256" key="11">
    <source>
        <dbReference type="SAM" id="Phobius"/>
    </source>
</evidence>
<evidence type="ECO:0000256" key="1">
    <source>
        <dbReference type="ARBA" id="ARBA00004167"/>
    </source>
</evidence>
<dbReference type="GO" id="GO:0016020">
    <property type="term" value="C:membrane"/>
    <property type="evidence" value="ECO:0007669"/>
    <property type="project" value="UniProtKB-SubCell"/>
</dbReference>
<evidence type="ECO:0000256" key="7">
    <source>
        <dbReference type="ARBA" id="ARBA00022729"/>
    </source>
</evidence>
<dbReference type="InterPro" id="IPR050271">
    <property type="entry name" value="UDP-glycosyltransferase"/>
</dbReference>
<keyword evidence="6 11" id="KW-0812">Transmembrane</keyword>
<feature type="transmembrane region" description="Helical" evidence="11">
    <location>
        <begin position="309"/>
        <end position="329"/>
    </location>
</feature>
<keyword evidence="7" id="KW-0732">Signal</keyword>
<dbReference type="InterPro" id="IPR002213">
    <property type="entry name" value="UDP_glucos_trans"/>
</dbReference>
<dbReference type="Pfam" id="PF00201">
    <property type="entry name" value="UDPGT"/>
    <property type="match status" value="1"/>
</dbReference>
<dbReference type="Proteomes" id="UP001328107">
    <property type="component" value="Unassembled WGS sequence"/>
</dbReference>
<keyword evidence="9 11" id="KW-0472">Membrane</keyword>
<comment type="catalytic activity">
    <reaction evidence="10">
        <text>glucuronate acceptor + UDP-alpha-D-glucuronate = acceptor beta-D-glucuronoside + UDP + H(+)</text>
        <dbReference type="Rhea" id="RHEA:21032"/>
        <dbReference type="ChEBI" id="CHEBI:15378"/>
        <dbReference type="ChEBI" id="CHEBI:58052"/>
        <dbReference type="ChEBI" id="CHEBI:58223"/>
        <dbReference type="ChEBI" id="CHEBI:132367"/>
        <dbReference type="ChEBI" id="CHEBI:132368"/>
        <dbReference type="EC" id="2.4.1.17"/>
    </reaction>
</comment>
<dbReference type="EC" id="2.4.1.17" evidence="3"/>
<evidence type="ECO:0000256" key="3">
    <source>
        <dbReference type="ARBA" id="ARBA00012544"/>
    </source>
</evidence>
<dbReference type="PANTHER" id="PTHR48043">
    <property type="entry name" value="EG:EG0003.4 PROTEIN-RELATED"/>
    <property type="match status" value="1"/>
</dbReference>
<dbReference type="AlphaFoldDB" id="A0AAN5C9D4"/>
<evidence type="ECO:0000313" key="12">
    <source>
        <dbReference type="EMBL" id="GMR42723.1"/>
    </source>
</evidence>
<dbReference type="CDD" id="cd03784">
    <property type="entry name" value="GT1_Gtf-like"/>
    <property type="match status" value="1"/>
</dbReference>
<evidence type="ECO:0000256" key="10">
    <source>
        <dbReference type="ARBA" id="ARBA00047475"/>
    </source>
</evidence>
<evidence type="ECO:0000256" key="8">
    <source>
        <dbReference type="ARBA" id="ARBA00022989"/>
    </source>
</evidence>
<dbReference type="Gene3D" id="3.40.50.2000">
    <property type="entry name" value="Glycogen Phosphorylase B"/>
    <property type="match status" value="1"/>
</dbReference>
<comment type="caution">
    <text evidence="12">The sequence shown here is derived from an EMBL/GenBank/DDBJ whole genome shotgun (WGS) entry which is preliminary data.</text>
</comment>
<evidence type="ECO:0000256" key="4">
    <source>
        <dbReference type="ARBA" id="ARBA00022676"/>
    </source>
</evidence>
<reference evidence="13" key="1">
    <citation type="submission" date="2022-10" db="EMBL/GenBank/DDBJ databases">
        <title>Genome assembly of Pristionchus species.</title>
        <authorList>
            <person name="Yoshida K."/>
            <person name="Sommer R.J."/>
        </authorList>
    </citation>
    <scope>NUCLEOTIDE SEQUENCE [LARGE SCALE GENOMIC DNA]</scope>
    <source>
        <strain evidence="13">RS5460</strain>
    </source>
</reference>
<keyword evidence="13" id="KW-1185">Reference proteome</keyword>
<name>A0AAN5C9D4_9BILA</name>
<protein>
    <recommendedName>
        <fullName evidence="3">glucuronosyltransferase</fullName>
        <ecNumber evidence="3">2.4.1.17</ecNumber>
    </recommendedName>
</protein>
<proteinExistence type="inferred from homology"/>
<dbReference type="GO" id="GO:0015020">
    <property type="term" value="F:glucuronosyltransferase activity"/>
    <property type="evidence" value="ECO:0007669"/>
    <property type="project" value="UniProtKB-EC"/>
</dbReference>
<evidence type="ECO:0000256" key="5">
    <source>
        <dbReference type="ARBA" id="ARBA00022679"/>
    </source>
</evidence>
<evidence type="ECO:0000256" key="9">
    <source>
        <dbReference type="ARBA" id="ARBA00023136"/>
    </source>
</evidence>
<comment type="subcellular location">
    <subcellularLocation>
        <location evidence="1">Membrane</location>
        <topology evidence="1">Single-pass membrane protein</topology>
    </subcellularLocation>
</comment>
<accession>A0AAN5C9D4</accession>
<keyword evidence="8 11" id="KW-1133">Transmembrane helix</keyword>
<evidence type="ECO:0000313" key="13">
    <source>
        <dbReference type="Proteomes" id="UP001328107"/>
    </source>
</evidence>
<evidence type="ECO:0000256" key="2">
    <source>
        <dbReference type="ARBA" id="ARBA00009995"/>
    </source>
</evidence>
<keyword evidence="4" id="KW-0328">Glycosyltransferase</keyword>
<keyword evidence="5" id="KW-0808">Transferase</keyword>
<dbReference type="PANTHER" id="PTHR48043:SF23">
    <property type="entry name" value="UDP-GLUCURONOSYLTRANSFERASE"/>
    <property type="match status" value="1"/>
</dbReference>